<comment type="caution">
    <text evidence="5">The sequence shown here is derived from an EMBL/GenBank/DDBJ whole genome shotgun (WGS) entry which is preliminary data.</text>
</comment>
<feature type="compositionally biased region" description="Low complexity" evidence="2">
    <location>
        <begin position="653"/>
        <end position="662"/>
    </location>
</feature>
<evidence type="ECO:0000256" key="2">
    <source>
        <dbReference type="SAM" id="MobiDB-lite"/>
    </source>
</evidence>
<feature type="compositionally biased region" description="Acidic residues" evidence="2">
    <location>
        <begin position="682"/>
        <end position="726"/>
    </location>
</feature>
<feature type="domain" description="PGF-CTERM archaeal protein-sorting signal" evidence="4">
    <location>
        <begin position="971"/>
        <end position="992"/>
    </location>
</feature>
<feature type="transmembrane region" description="Helical" evidence="3">
    <location>
        <begin position="970"/>
        <end position="989"/>
    </location>
</feature>
<dbReference type="InterPro" id="IPR026371">
    <property type="entry name" value="PGF_CTERM"/>
</dbReference>
<protein>
    <submittedName>
        <fullName evidence="5">PGF-pre-PGF domain-containing protein</fullName>
    </submittedName>
</protein>
<dbReference type="EMBL" id="RZHH01000002">
    <property type="protein sequence ID" value="RYJ15353.1"/>
    <property type="molecule type" value="Genomic_DNA"/>
</dbReference>
<accession>A0A482TNL4</accession>
<feature type="compositionally biased region" description="Acidic residues" evidence="2">
    <location>
        <begin position="663"/>
        <end position="674"/>
    </location>
</feature>
<organism evidence="5 6">
    <name type="scientific">Halogeometricum borinquense</name>
    <dbReference type="NCBI Taxonomy" id="60847"/>
    <lineage>
        <taxon>Archaea</taxon>
        <taxon>Methanobacteriati</taxon>
        <taxon>Methanobacteriota</taxon>
        <taxon>Stenosarchaea group</taxon>
        <taxon>Halobacteria</taxon>
        <taxon>Halobacteriales</taxon>
        <taxon>Haloferacaceae</taxon>
        <taxon>Halogeometricum</taxon>
    </lineage>
</organism>
<feature type="compositionally biased region" description="Polar residues" evidence="2">
    <location>
        <begin position="194"/>
        <end position="204"/>
    </location>
</feature>
<feature type="compositionally biased region" description="Low complexity" evidence="2">
    <location>
        <begin position="932"/>
        <end position="968"/>
    </location>
</feature>
<dbReference type="Proteomes" id="UP000294028">
    <property type="component" value="Unassembled WGS sequence"/>
</dbReference>
<dbReference type="NCBIfam" id="TIGR04126">
    <property type="entry name" value="PGF_CTERM"/>
    <property type="match status" value="1"/>
</dbReference>
<dbReference type="GO" id="GO:0005886">
    <property type="term" value="C:plasma membrane"/>
    <property type="evidence" value="ECO:0007669"/>
    <property type="project" value="UniProtKB-SubCell"/>
</dbReference>
<dbReference type="GO" id="GO:0030115">
    <property type="term" value="C:S-layer"/>
    <property type="evidence" value="ECO:0007669"/>
    <property type="project" value="UniProtKB-SubCell"/>
</dbReference>
<keyword evidence="1" id="KW-0732">Signal</keyword>
<dbReference type="Pfam" id="PF18204">
    <property type="entry name" value="PGF-CTERM"/>
    <property type="match status" value="1"/>
</dbReference>
<keyword evidence="3" id="KW-0812">Transmembrane</keyword>
<name>A0A482TNL4_9EURY</name>
<feature type="compositionally biased region" description="Polar residues" evidence="2">
    <location>
        <begin position="821"/>
        <end position="831"/>
    </location>
</feature>
<proteinExistence type="predicted"/>
<dbReference type="NCBIfam" id="TIGR04213">
    <property type="entry name" value="PGF_pre_PGF"/>
    <property type="match status" value="1"/>
</dbReference>
<dbReference type="AlphaFoldDB" id="A0A482TNL4"/>
<evidence type="ECO:0000256" key="1">
    <source>
        <dbReference type="ARBA" id="ARBA00022729"/>
    </source>
</evidence>
<feature type="region of interest" description="Disordered" evidence="2">
    <location>
        <begin position="194"/>
        <end position="226"/>
    </location>
</feature>
<evidence type="ECO:0000256" key="3">
    <source>
        <dbReference type="SAM" id="Phobius"/>
    </source>
</evidence>
<feature type="compositionally biased region" description="Polar residues" evidence="2">
    <location>
        <begin position="614"/>
        <end position="632"/>
    </location>
</feature>
<feature type="region of interest" description="Disordered" evidence="2">
    <location>
        <begin position="932"/>
        <end position="969"/>
    </location>
</feature>
<evidence type="ECO:0000313" key="6">
    <source>
        <dbReference type="Proteomes" id="UP000294028"/>
    </source>
</evidence>
<evidence type="ECO:0000259" key="4">
    <source>
        <dbReference type="Pfam" id="PF18204"/>
    </source>
</evidence>
<feature type="region of interest" description="Disordered" evidence="2">
    <location>
        <begin position="766"/>
        <end position="845"/>
    </location>
</feature>
<reference evidence="5 6" key="1">
    <citation type="submission" date="2018-12" db="EMBL/GenBank/DDBJ databases">
        <title>Genome analysis provides insights into bioremediation potentialities of Halogeometricum borinquense strain N11.</title>
        <authorList>
            <person name="Najjari A."/>
            <person name="Youssef N."/>
            <person name="Fhoula I."/>
            <person name="Ben Dhia O."/>
            <person name="Mahjoubi M."/>
            <person name="Ouzari H.I."/>
            <person name="Cherif A."/>
        </authorList>
    </citation>
    <scope>NUCLEOTIDE SEQUENCE [LARGE SCALE GENOMIC DNA]</scope>
    <source>
        <strain evidence="5 6">N11</strain>
    </source>
</reference>
<keyword evidence="3" id="KW-1133">Transmembrane helix</keyword>
<sequence>MILASLPAGIIGVASAETPTVPPESPGLNVTTETRTVGSTSNVTVAYNLTGEIDAADVRLELWNGTTRYNQSAPGQTEGTLNLTVPASLPGGDHRVRVIAMNTSTLTSNASAAAVVETNSPVVIEDYNLSTTTPATGEEVTVNVTLNNTVGSQQNFSTRVYKSDSAVADANNTTVSLTANGQTHVELNVSYSSDSTNNLTVNDEPSTEVTVGDSGGSGSGGSTYTSVSAENVTLPVGQSGTFDVTYDLGDEIDTADAQLEVSNFTTTLDTNTSLVDNDTVQMSLPKQSMAGDKRLQVAVRNTSSDFVVAQSVLNVSVRGNVTVESVTPPATAVASAAKNVSVTLNNTGSSSESFEISVFDDATSRFPVGSKFVSVPGNTKTTYNVSASYSEGTRTTYLGNESYGTTTVYPAATVDSVTHVSGPANNTALSTSVDSGGMLTVELRNGTDQDLAPTGLTESSRFEVVVHLNHSVDPGLVIANARNVSWSVQNTSEHYVVTIAAQPLESQFMANAPSLDNWDSLSDSEDKADDKLLWYSISFIDEDALYNQNMTNMTIATDAQTFGSPRYDEANDSINIELAAPHYTVSDTQNDGIYQATIPSTMLGQWGVSNPDNLTGTYQGQSRSITTTSNDDGSIDISMNIHYSSGEVSLSPDASGDDTSSSGDDDTSSDDSSTDDTSSSSDSDDDDDSSTDSTDDSTTDDSTDDTTTETTTTDDAETNDSDDASNETDLLPELTGEVKEVAAIQNTDGSSSAVVENVTANETVRIRLSNKSTDAQNATSNTSVSDDIGENATENDSAGATNASDRPAVNGLDLNLRNDTDSLGVNVSDSDTVPDGTPELESQSDDAEAVGYLSIDVSGTTDDDIENATITFSVPAAKLAATNTSSDDVTLHRYHDGEWQTLETTHLGGDRYAAETPGFSVFAVSMKKSMTADTDTKTTAAETTATEESTPQSSETETASASPTKTSTGAPGFGALVTFAALLAVAVLARRRA</sequence>
<dbReference type="InterPro" id="IPR026453">
    <property type="entry name" value="PGF_pre_PGF"/>
</dbReference>
<feature type="compositionally biased region" description="Polar residues" evidence="2">
    <location>
        <begin position="769"/>
        <end position="785"/>
    </location>
</feature>
<feature type="compositionally biased region" description="Polar residues" evidence="2">
    <location>
        <begin position="792"/>
        <end position="804"/>
    </location>
</feature>
<evidence type="ECO:0000313" key="5">
    <source>
        <dbReference type="EMBL" id="RYJ15353.1"/>
    </source>
</evidence>
<keyword evidence="3" id="KW-0472">Membrane</keyword>
<gene>
    <name evidence="5" type="ORF">ELS19_06080</name>
</gene>
<feature type="region of interest" description="Disordered" evidence="2">
    <location>
        <begin position="614"/>
        <end position="737"/>
    </location>
</feature>